<evidence type="ECO:0000256" key="2">
    <source>
        <dbReference type="ARBA" id="ARBA00022737"/>
    </source>
</evidence>
<dbReference type="InterPro" id="IPR001680">
    <property type="entry name" value="WD40_rpt"/>
</dbReference>
<dbReference type="PROSITE" id="PS50082">
    <property type="entry name" value="WD_REPEATS_2"/>
    <property type="match status" value="7"/>
</dbReference>
<dbReference type="Pfam" id="PF00069">
    <property type="entry name" value="Pkinase"/>
    <property type="match status" value="1"/>
</dbReference>
<feature type="domain" description="Protein kinase" evidence="7">
    <location>
        <begin position="33"/>
        <end position="301"/>
    </location>
</feature>
<feature type="repeat" description="WD" evidence="5">
    <location>
        <begin position="463"/>
        <end position="504"/>
    </location>
</feature>
<feature type="repeat" description="WD" evidence="5">
    <location>
        <begin position="379"/>
        <end position="420"/>
    </location>
</feature>
<evidence type="ECO:0000256" key="1">
    <source>
        <dbReference type="ARBA" id="ARBA00022574"/>
    </source>
</evidence>
<dbReference type="InterPro" id="IPR036322">
    <property type="entry name" value="WD40_repeat_dom_sf"/>
</dbReference>
<keyword evidence="3 6" id="KW-0547">Nucleotide-binding</keyword>
<reference evidence="8" key="1">
    <citation type="submission" date="2020-05" db="EMBL/GenBank/DDBJ databases">
        <title>Phylogenomic resolution of chytrid fungi.</title>
        <authorList>
            <person name="Stajich J.E."/>
            <person name="Amses K."/>
            <person name="Simmons R."/>
            <person name="Seto K."/>
            <person name="Myers J."/>
            <person name="Bonds A."/>
            <person name="Quandt C.A."/>
            <person name="Barry K."/>
            <person name="Liu P."/>
            <person name="Grigoriev I."/>
            <person name="Longcore J.E."/>
            <person name="James T.Y."/>
        </authorList>
    </citation>
    <scope>NUCLEOTIDE SEQUENCE</scope>
    <source>
        <strain evidence="8">JEL0513</strain>
    </source>
</reference>
<dbReference type="PROSITE" id="PS00107">
    <property type="entry name" value="PROTEIN_KINASE_ATP"/>
    <property type="match status" value="1"/>
</dbReference>
<dbReference type="SMART" id="SM00220">
    <property type="entry name" value="S_TKc"/>
    <property type="match status" value="1"/>
</dbReference>
<dbReference type="InterPro" id="IPR015943">
    <property type="entry name" value="WD40/YVTN_repeat-like_dom_sf"/>
</dbReference>
<evidence type="ECO:0000256" key="6">
    <source>
        <dbReference type="PROSITE-ProRule" id="PRU10141"/>
    </source>
</evidence>
<accession>A0AAD5T280</accession>
<dbReference type="PROSITE" id="PS00108">
    <property type="entry name" value="PROTEIN_KINASE_ST"/>
    <property type="match status" value="1"/>
</dbReference>
<gene>
    <name evidence="8" type="primary">TRPT1_4</name>
    <name evidence="8" type="ORF">HK100_011764</name>
</gene>
<comment type="caution">
    <text evidence="8">The sequence shown here is derived from an EMBL/GenBank/DDBJ whole genome shotgun (WGS) entry which is preliminary data.</text>
</comment>
<evidence type="ECO:0000256" key="3">
    <source>
        <dbReference type="ARBA" id="ARBA00022741"/>
    </source>
</evidence>
<evidence type="ECO:0000313" key="8">
    <source>
        <dbReference type="EMBL" id="KAJ3122982.1"/>
    </source>
</evidence>
<dbReference type="Gene3D" id="1.10.510.10">
    <property type="entry name" value="Transferase(Phosphotransferase) domain 1"/>
    <property type="match status" value="1"/>
</dbReference>
<dbReference type="InterPro" id="IPR017441">
    <property type="entry name" value="Protein_kinase_ATP_BS"/>
</dbReference>
<dbReference type="CDD" id="cd00200">
    <property type="entry name" value="WD40"/>
    <property type="match status" value="1"/>
</dbReference>
<evidence type="ECO:0000256" key="4">
    <source>
        <dbReference type="ARBA" id="ARBA00022840"/>
    </source>
</evidence>
<dbReference type="GO" id="GO:0004672">
    <property type="term" value="F:protein kinase activity"/>
    <property type="evidence" value="ECO:0007669"/>
    <property type="project" value="InterPro"/>
</dbReference>
<sequence>MTTFGSLSSARLPQTSAEPPIAIPVISHTLLQIDATEKLGSGGFGQVVGGMYGQNRVAIKTLLEGSLNGLQKKEILREGTIWHNLKHPNIVTLWGISYGADGASNPCLVMERMATSLDNYIYSDDPPLFKNRVQFCAQITAALAYMHSLTPPVIHADLKPNNILIDATGQAKITDFGLARLQNLTRAYGSIMRDVPQKHGAILFAPPEAFARQYIATIAHDTYCFAMTMFEILFREPPFFHENPEAIKDWVIAGERPYRPTTSDAEEVPDACWELINECWNQDPKVRPRMDDVFQRISVLLESLPTIQPNPQQFNPLSKILNQHFKKPFFGLPQRTLKDHSERVTAVAISTDGQFVVSGSVDETVKIWDAQTGALQRTLKGHNDQVHAAAISTDGQFIVSGSVDKTVKIWDAHSGALQRALEGHSSGVHAVAISIDGQFVVSGSSDNTVKIWDTQTGTLQQTLEGHWDWVTAVAISINGQFVVSGSGDKTVKMWDIQTGALQRTLMGHRNLVHAVSISRDGQFVVSGSWDKTVKIWDAQTGILQRIFEGHSREVNAVAISADGQFVVSGSIDNTVKIWEAQTGTLQRTFEGHSRLVSAVAISTDGQFVVSGSWDTTVIIWARE</sequence>
<dbReference type="SMART" id="SM00320">
    <property type="entry name" value="WD40"/>
    <property type="match status" value="7"/>
</dbReference>
<keyword evidence="4 6" id="KW-0067">ATP-binding</keyword>
<dbReference type="InterPro" id="IPR019775">
    <property type="entry name" value="WD40_repeat_CS"/>
</dbReference>
<dbReference type="SUPFAM" id="SSF56112">
    <property type="entry name" value="Protein kinase-like (PK-like)"/>
    <property type="match status" value="1"/>
</dbReference>
<feature type="binding site" evidence="6">
    <location>
        <position position="60"/>
    </location>
    <ligand>
        <name>ATP</name>
        <dbReference type="ChEBI" id="CHEBI:30616"/>
    </ligand>
</feature>
<dbReference type="Proteomes" id="UP001211907">
    <property type="component" value="Unassembled WGS sequence"/>
</dbReference>
<dbReference type="InterPro" id="IPR000719">
    <property type="entry name" value="Prot_kinase_dom"/>
</dbReference>
<dbReference type="AlphaFoldDB" id="A0AAD5T280"/>
<keyword evidence="9" id="KW-1185">Reference proteome</keyword>
<keyword evidence="2" id="KW-0677">Repeat</keyword>
<protein>
    <submittedName>
        <fullName evidence="8">tRNA 2'-phosphotransferase 1</fullName>
    </submittedName>
</protein>
<proteinExistence type="predicted"/>
<feature type="repeat" description="WD" evidence="5">
    <location>
        <begin position="337"/>
        <end position="378"/>
    </location>
</feature>
<dbReference type="PROSITE" id="PS50011">
    <property type="entry name" value="PROTEIN_KINASE_DOM"/>
    <property type="match status" value="1"/>
</dbReference>
<dbReference type="InterPro" id="IPR050505">
    <property type="entry name" value="WDR55/POC1"/>
</dbReference>
<evidence type="ECO:0000313" key="9">
    <source>
        <dbReference type="Proteomes" id="UP001211907"/>
    </source>
</evidence>
<dbReference type="Pfam" id="PF00400">
    <property type="entry name" value="WD40"/>
    <property type="match status" value="7"/>
</dbReference>
<feature type="repeat" description="WD" evidence="5">
    <location>
        <begin position="505"/>
        <end position="546"/>
    </location>
</feature>
<evidence type="ECO:0000256" key="5">
    <source>
        <dbReference type="PROSITE-ProRule" id="PRU00221"/>
    </source>
</evidence>
<feature type="repeat" description="WD" evidence="5">
    <location>
        <begin position="547"/>
        <end position="588"/>
    </location>
</feature>
<organism evidence="8 9">
    <name type="scientific">Physocladia obscura</name>
    <dbReference type="NCBI Taxonomy" id="109957"/>
    <lineage>
        <taxon>Eukaryota</taxon>
        <taxon>Fungi</taxon>
        <taxon>Fungi incertae sedis</taxon>
        <taxon>Chytridiomycota</taxon>
        <taxon>Chytridiomycota incertae sedis</taxon>
        <taxon>Chytridiomycetes</taxon>
        <taxon>Chytridiales</taxon>
        <taxon>Chytriomycetaceae</taxon>
        <taxon>Physocladia</taxon>
    </lineage>
</organism>
<dbReference type="PROSITE" id="PS00678">
    <property type="entry name" value="WD_REPEATS_1"/>
    <property type="match status" value="6"/>
</dbReference>
<dbReference type="Gene3D" id="2.130.10.10">
    <property type="entry name" value="YVTN repeat-like/Quinoprotein amine dehydrogenase"/>
    <property type="match status" value="4"/>
</dbReference>
<dbReference type="PROSITE" id="PS50294">
    <property type="entry name" value="WD_REPEATS_REGION"/>
    <property type="match status" value="7"/>
</dbReference>
<feature type="repeat" description="WD" evidence="5">
    <location>
        <begin position="421"/>
        <end position="462"/>
    </location>
</feature>
<dbReference type="PANTHER" id="PTHR44019">
    <property type="entry name" value="WD REPEAT-CONTAINING PROTEIN 55"/>
    <property type="match status" value="1"/>
</dbReference>
<name>A0AAD5T280_9FUNG</name>
<feature type="repeat" description="WD" evidence="5">
    <location>
        <begin position="589"/>
        <end position="623"/>
    </location>
</feature>
<dbReference type="InterPro" id="IPR020472">
    <property type="entry name" value="WD40_PAC1"/>
</dbReference>
<keyword evidence="1 5" id="KW-0853">WD repeat</keyword>
<dbReference type="PANTHER" id="PTHR44019:SF8">
    <property type="entry name" value="POC1 CENTRIOLAR PROTEIN HOMOLOG"/>
    <property type="match status" value="1"/>
</dbReference>
<dbReference type="InterPro" id="IPR011009">
    <property type="entry name" value="Kinase-like_dom_sf"/>
</dbReference>
<dbReference type="SUPFAM" id="SSF50978">
    <property type="entry name" value="WD40 repeat-like"/>
    <property type="match status" value="1"/>
</dbReference>
<dbReference type="GO" id="GO:0005524">
    <property type="term" value="F:ATP binding"/>
    <property type="evidence" value="ECO:0007669"/>
    <property type="project" value="UniProtKB-UniRule"/>
</dbReference>
<dbReference type="InterPro" id="IPR008271">
    <property type="entry name" value="Ser/Thr_kinase_AS"/>
</dbReference>
<dbReference type="PRINTS" id="PR00320">
    <property type="entry name" value="GPROTEINBRPT"/>
</dbReference>
<dbReference type="EMBL" id="JADGJH010000768">
    <property type="protein sequence ID" value="KAJ3122982.1"/>
    <property type="molecule type" value="Genomic_DNA"/>
</dbReference>
<evidence type="ECO:0000259" key="7">
    <source>
        <dbReference type="PROSITE" id="PS50011"/>
    </source>
</evidence>